<dbReference type="Pfam" id="PF13328">
    <property type="entry name" value="HD_4"/>
    <property type="match status" value="1"/>
</dbReference>
<dbReference type="Gene3D" id="1.10.3210.10">
    <property type="entry name" value="Hypothetical protein af1432"/>
    <property type="match status" value="1"/>
</dbReference>
<gene>
    <name evidence="2" type="ORF">UFOPK1591_01269</name>
</gene>
<dbReference type="InterPro" id="IPR003607">
    <property type="entry name" value="HD/PDEase_dom"/>
</dbReference>
<dbReference type="CDD" id="cd00077">
    <property type="entry name" value="HDc"/>
    <property type="match status" value="1"/>
</dbReference>
<name>A0A6J6E298_9ZZZZ</name>
<reference evidence="2" key="1">
    <citation type="submission" date="2020-05" db="EMBL/GenBank/DDBJ databases">
        <authorList>
            <person name="Chiriac C."/>
            <person name="Salcher M."/>
            <person name="Ghai R."/>
            <person name="Kavagutti S V."/>
        </authorList>
    </citation>
    <scope>NUCLEOTIDE SEQUENCE</scope>
</reference>
<dbReference type="SUPFAM" id="SSF109604">
    <property type="entry name" value="HD-domain/PDEase-like"/>
    <property type="match status" value="1"/>
</dbReference>
<evidence type="ECO:0000313" key="2">
    <source>
        <dbReference type="EMBL" id="CAB4570472.1"/>
    </source>
</evidence>
<sequence>MIEKAARLSRQWHEGQLDKAGKDYWTHPARVAANLRTLLGMSELSEMQEESAVCAAYLHDVVEDCGVTPDELSDQGFSKETIAAILLVSKNHGFTNIEDYCARITEDPIARIVKLADLSDNCNLQRQSELRSQGIEVDETKYPKVLAMLNPSEQEISWFQATIRLPVTALNETS</sequence>
<dbReference type="SMART" id="SM00471">
    <property type="entry name" value="HDc"/>
    <property type="match status" value="1"/>
</dbReference>
<dbReference type="EMBL" id="CAEZTD010000121">
    <property type="protein sequence ID" value="CAB4570472.1"/>
    <property type="molecule type" value="Genomic_DNA"/>
</dbReference>
<dbReference type="AlphaFoldDB" id="A0A6J6E298"/>
<feature type="domain" description="HD/PDEase" evidence="1">
    <location>
        <begin position="20"/>
        <end position="131"/>
    </location>
</feature>
<evidence type="ECO:0000259" key="1">
    <source>
        <dbReference type="SMART" id="SM00471"/>
    </source>
</evidence>
<accession>A0A6J6E298</accession>
<proteinExistence type="predicted"/>
<organism evidence="2">
    <name type="scientific">freshwater metagenome</name>
    <dbReference type="NCBI Taxonomy" id="449393"/>
    <lineage>
        <taxon>unclassified sequences</taxon>
        <taxon>metagenomes</taxon>
        <taxon>ecological metagenomes</taxon>
    </lineage>
</organism>
<protein>
    <submittedName>
        <fullName evidence="2">Unannotated protein</fullName>
    </submittedName>
</protein>